<evidence type="ECO:0008006" key="4">
    <source>
        <dbReference type="Google" id="ProtNLM"/>
    </source>
</evidence>
<gene>
    <name evidence="2" type="ORF">FA046_06930</name>
</gene>
<keyword evidence="1" id="KW-0732">Signal</keyword>
<feature type="chain" id="PRO_5020394355" description="Lipid/polyisoprenoid-binding YceI-like domain-containing protein" evidence="1">
    <location>
        <begin position="23"/>
        <end position="201"/>
    </location>
</feature>
<keyword evidence="3" id="KW-1185">Reference proteome</keyword>
<dbReference type="RefSeq" id="WP_136825656.1">
    <property type="nucleotide sequence ID" value="NZ_SWBP01000002.1"/>
</dbReference>
<dbReference type="AlphaFoldDB" id="A0A4U1C033"/>
<dbReference type="OrthoDB" id="790028at2"/>
<feature type="signal peptide" evidence="1">
    <location>
        <begin position="1"/>
        <end position="22"/>
    </location>
</feature>
<organism evidence="2 3">
    <name type="scientific">Pedobacter cryophilus</name>
    <dbReference type="NCBI Taxonomy" id="2571271"/>
    <lineage>
        <taxon>Bacteria</taxon>
        <taxon>Pseudomonadati</taxon>
        <taxon>Bacteroidota</taxon>
        <taxon>Sphingobacteriia</taxon>
        <taxon>Sphingobacteriales</taxon>
        <taxon>Sphingobacteriaceae</taxon>
        <taxon>Pedobacter</taxon>
    </lineage>
</organism>
<dbReference type="Proteomes" id="UP000308181">
    <property type="component" value="Unassembled WGS sequence"/>
</dbReference>
<reference evidence="2 3" key="1">
    <citation type="submission" date="2019-04" db="EMBL/GenBank/DDBJ databases">
        <title>Pedobacter sp. AR-3-17 sp. nov., isolated from Arctic soil.</title>
        <authorList>
            <person name="Dahal R.H."/>
            <person name="Kim D.-U."/>
        </authorList>
    </citation>
    <scope>NUCLEOTIDE SEQUENCE [LARGE SCALE GENOMIC DNA]</scope>
    <source>
        <strain evidence="2 3">AR-3-17</strain>
    </source>
</reference>
<protein>
    <recommendedName>
        <fullName evidence="4">Lipid/polyisoprenoid-binding YceI-like domain-containing protein</fullName>
    </recommendedName>
</protein>
<comment type="caution">
    <text evidence="2">The sequence shown here is derived from an EMBL/GenBank/DDBJ whole genome shotgun (WGS) entry which is preliminary data.</text>
</comment>
<evidence type="ECO:0000256" key="1">
    <source>
        <dbReference type="SAM" id="SignalP"/>
    </source>
</evidence>
<name>A0A4U1C033_9SPHI</name>
<evidence type="ECO:0000313" key="3">
    <source>
        <dbReference type="Proteomes" id="UP000308181"/>
    </source>
</evidence>
<dbReference type="PROSITE" id="PS51257">
    <property type="entry name" value="PROKAR_LIPOPROTEIN"/>
    <property type="match status" value="1"/>
</dbReference>
<proteinExistence type="predicted"/>
<accession>A0A4U1C033</accession>
<dbReference type="EMBL" id="SWBP01000002">
    <property type="protein sequence ID" value="TKB98842.1"/>
    <property type="molecule type" value="Genomic_DNA"/>
</dbReference>
<evidence type="ECO:0000313" key="2">
    <source>
        <dbReference type="EMBL" id="TKB98842.1"/>
    </source>
</evidence>
<sequence>MKNKIYSMMMLALMLGFSSCSKDDEMEIDANTIEYDGTKSVLKKGALIDFDISPYYGTTDTHLNYDFYITDGAVITDNTGQIFDIQGKFGVWIWLESFGTTGGFKTGTYTFIDGVNDASLTDAQKKTKYENKLFMAGASVFLNTNVSTSFDSGNTQEIEIKSGSVTVSGSKPNYTITYDLVMENNKTVKGSYSAGFQAFVD</sequence>